<evidence type="ECO:0000313" key="6">
    <source>
        <dbReference type="EMBL" id="GEB49699.1"/>
    </source>
</evidence>
<feature type="domain" description="Response regulatory" evidence="5">
    <location>
        <begin position="30"/>
        <end position="142"/>
    </location>
</feature>
<evidence type="ECO:0000259" key="4">
    <source>
        <dbReference type="PROSITE" id="PS50043"/>
    </source>
</evidence>
<keyword evidence="1 6" id="KW-0238">DNA-binding</keyword>
<dbReference type="PROSITE" id="PS50043">
    <property type="entry name" value="HTH_LUXR_2"/>
    <property type="match status" value="1"/>
</dbReference>
<protein>
    <submittedName>
        <fullName evidence="6">DNA-binding response regulator</fullName>
    </submittedName>
</protein>
<feature type="compositionally biased region" description="Basic and acidic residues" evidence="3">
    <location>
        <begin position="161"/>
        <end position="180"/>
    </location>
</feature>
<comment type="caution">
    <text evidence="2">Lacks conserved residue(s) required for the propagation of feature annotation.</text>
</comment>
<dbReference type="PROSITE" id="PS50110">
    <property type="entry name" value="RESPONSE_REGULATORY"/>
    <property type="match status" value="1"/>
</dbReference>
<dbReference type="GO" id="GO:0000160">
    <property type="term" value="P:phosphorelay signal transduction system"/>
    <property type="evidence" value="ECO:0007669"/>
    <property type="project" value="InterPro"/>
</dbReference>
<dbReference type="Gene3D" id="3.40.50.2300">
    <property type="match status" value="1"/>
</dbReference>
<feature type="compositionally biased region" description="Basic and acidic residues" evidence="3">
    <location>
        <begin position="269"/>
        <end position="281"/>
    </location>
</feature>
<organism evidence="6 7">
    <name type="scientific">Streptomyces cacaoi</name>
    <dbReference type="NCBI Taxonomy" id="1898"/>
    <lineage>
        <taxon>Bacteria</taxon>
        <taxon>Bacillati</taxon>
        <taxon>Actinomycetota</taxon>
        <taxon>Actinomycetes</taxon>
        <taxon>Kitasatosporales</taxon>
        <taxon>Streptomycetaceae</taxon>
        <taxon>Streptomyces</taxon>
    </lineage>
</organism>
<dbReference type="InterPro" id="IPR011006">
    <property type="entry name" value="CheY-like_superfamily"/>
</dbReference>
<dbReference type="AlphaFoldDB" id="A0A4Y3QXK8"/>
<dbReference type="Proteomes" id="UP000319210">
    <property type="component" value="Unassembled WGS sequence"/>
</dbReference>
<dbReference type="CDD" id="cd06170">
    <property type="entry name" value="LuxR_C_like"/>
    <property type="match status" value="1"/>
</dbReference>
<dbReference type="InterPro" id="IPR036388">
    <property type="entry name" value="WH-like_DNA-bd_sf"/>
</dbReference>
<dbReference type="PANTHER" id="PTHR43214:SF43">
    <property type="entry name" value="TWO-COMPONENT RESPONSE REGULATOR"/>
    <property type="match status" value="1"/>
</dbReference>
<dbReference type="PROSITE" id="PS00622">
    <property type="entry name" value="HTH_LUXR_1"/>
    <property type="match status" value="1"/>
</dbReference>
<feature type="domain" description="HTH luxR-type" evidence="4">
    <location>
        <begin position="183"/>
        <end position="248"/>
    </location>
</feature>
<evidence type="ECO:0000313" key="7">
    <source>
        <dbReference type="Proteomes" id="UP000319210"/>
    </source>
</evidence>
<dbReference type="InterPro" id="IPR039420">
    <property type="entry name" value="WalR-like"/>
</dbReference>
<dbReference type="Pfam" id="PF00196">
    <property type="entry name" value="GerE"/>
    <property type="match status" value="1"/>
</dbReference>
<proteinExistence type="predicted"/>
<dbReference type="SUPFAM" id="SSF46894">
    <property type="entry name" value="C-terminal effector domain of the bipartite response regulators"/>
    <property type="match status" value="1"/>
</dbReference>
<dbReference type="InterPro" id="IPR000792">
    <property type="entry name" value="Tscrpt_reg_LuxR_C"/>
</dbReference>
<dbReference type="PANTHER" id="PTHR43214">
    <property type="entry name" value="TWO-COMPONENT RESPONSE REGULATOR"/>
    <property type="match status" value="1"/>
</dbReference>
<feature type="region of interest" description="Disordered" evidence="3">
    <location>
        <begin position="255"/>
        <end position="281"/>
    </location>
</feature>
<keyword evidence="7" id="KW-1185">Reference proteome</keyword>
<evidence type="ECO:0000256" key="3">
    <source>
        <dbReference type="SAM" id="MobiDB-lite"/>
    </source>
</evidence>
<dbReference type="InterPro" id="IPR016032">
    <property type="entry name" value="Sig_transdc_resp-reg_C-effctor"/>
</dbReference>
<accession>A0A4Y3QXK8</accession>
<dbReference type="InterPro" id="IPR001789">
    <property type="entry name" value="Sig_transdc_resp-reg_receiver"/>
</dbReference>
<gene>
    <name evidence="6" type="ORF">SCA03_22500</name>
</gene>
<evidence type="ECO:0000256" key="2">
    <source>
        <dbReference type="PROSITE-ProRule" id="PRU00169"/>
    </source>
</evidence>
<dbReference type="GO" id="GO:0003677">
    <property type="term" value="F:DNA binding"/>
    <property type="evidence" value="ECO:0007669"/>
    <property type="project" value="UniProtKB-KW"/>
</dbReference>
<evidence type="ECO:0000256" key="1">
    <source>
        <dbReference type="ARBA" id="ARBA00023125"/>
    </source>
</evidence>
<dbReference type="SMART" id="SM00448">
    <property type="entry name" value="REC"/>
    <property type="match status" value="1"/>
</dbReference>
<dbReference type="SMART" id="SM00421">
    <property type="entry name" value="HTH_LUXR"/>
    <property type="match status" value="1"/>
</dbReference>
<dbReference type="PRINTS" id="PR00038">
    <property type="entry name" value="HTHLUXR"/>
</dbReference>
<name>A0A4Y3QXK8_STRCI</name>
<dbReference type="RefSeq" id="WP_086816902.1">
    <property type="nucleotide sequence ID" value="NZ_BJMM01000008.1"/>
</dbReference>
<reference evidence="6 7" key="1">
    <citation type="submission" date="2019-06" db="EMBL/GenBank/DDBJ databases">
        <title>Whole genome shotgun sequence of Streptomyces cacaoi subsp. cacaoi NBRC 12748.</title>
        <authorList>
            <person name="Hosoyama A."/>
            <person name="Uohara A."/>
            <person name="Ohji S."/>
            <person name="Ichikawa N."/>
        </authorList>
    </citation>
    <scope>NUCLEOTIDE SEQUENCE [LARGE SCALE GENOMIC DNA]</scope>
    <source>
        <strain evidence="6 7">NBRC 12748</strain>
    </source>
</reference>
<dbReference type="GO" id="GO:0006355">
    <property type="term" value="P:regulation of DNA-templated transcription"/>
    <property type="evidence" value="ECO:0007669"/>
    <property type="project" value="InterPro"/>
</dbReference>
<dbReference type="OrthoDB" id="161302at2"/>
<dbReference type="Gene3D" id="1.10.10.10">
    <property type="entry name" value="Winged helix-like DNA-binding domain superfamily/Winged helix DNA-binding domain"/>
    <property type="match status" value="1"/>
</dbReference>
<evidence type="ECO:0000259" key="5">
    <source>
        <dbReference type="PROSITE" id="PS50110"/>
    </source>
</evidence>
<sequence length="281" mass="30095">MAEKLLPGITEHLRTLHEDTAGPRRSPAPSVLVADSDPLSRYIIGTTLRDSGMVLAVTTVDAGRPLREWRLGGVEVVLWSIGPGTDVSRQVRALASRNIRVLLLSTRWTAGGIRAALAAGAVGLLNKDAEPDRLVVAVSAAVAGYTLVNSGLDAFASPADHTGHDGTDSDAHPCRPDTARPDPAQELLNLSDREFEVLSQLASGRSTEEVAQLLAIKTATVKSHISHLLAKLQVRNRVEAVLLYQRVIAQHTSSIAMDARASPPHHPGQRTDDRPRTRIAS</sequence>
<dbReference type="EMBL" id="BJMM01000008">
    <property type="protein sequence ID" value="GEB49699.1"/>
    <property type="molecule type" value="Genomic_DNA"/>
</dbReference>
<feature type="region of interest" description="Disordered" evidence="3">
    <location>
        <begin position="158"/>
        <end position="183"/>
    </location>
</feature>
<dbReference type="SUPFAM" id="SSF52172">
    <property type="entry name" value="CheY-like"/>
    <property type="match status" value="1"/>
</dbReference>
<comment type="caution">
    <text evidence="6">The sequence shown here is derived from an EMBL/GenBank/DDBJ whole genome shotgun (WGS) entry which is preliminary data.</text>
</comment>